<evidence type="ECO:0000313" key="1">
    <source>
        <dbReference type="EMBL" id="MBA0571700.1"/>
    </source>
</evidence>
<organism evidence="1 2">
    <name type="scientific">Gossypium lobatum</name>
    <dbReference type="NCBI Taxonomy" id="34289"/>
    <lineage>
        <taxon>Eukaryota</taxon>
        <taxon>Viridiplantae</taxon>
        <taxon>Streptophyta</taxon>
        <taxon>Embryophyta</taxon>
        <taxon>Tracheophyta</taxon>
        <taxon>Spermatophyta</taxon>
        <taxon>Magnoliopsida</taxon>
        <taxon>eudicotyledons</taxon>
        <taxon>Gunneridae</taxon>
        <taxon>Pentapetalae</taxon>
        <taxon>rosids</taxon>
        <taxon>malvids</taxon>
        <taxon>Malvales</taxon>
        <taxon>Malvaceae</taxon>
        <taxon>Malvoideae</taxon>
        <taxon>Gossypium</taxon>
    </lineage>
</organism>
<evidence type="ECO:0000313" key="2">
    <source>
        <dbReference type="Proteomes" id="UP000593572"/>
    </source>
</evidence>
<proteinExistence type="predicted"/>
<keyword evidence="2" id="KW-1185">Reference proteome</keyword>
<dbReference type="AlphaFoldDB" id="A0A7J8N4D2"/>
<dbReference type="EMBL" id="JABEZX010000012">
    <property type="protein sequence ID" value="MBA0571700.1"/>
    <property type="molecule type" value="Genomic_DNA"/>
</dbReference>
<dbReference type="Proteomes" id="UP000593572">
    <property type="component" value="Unassembled WGS sequence"/>
</dbReference>
<protein>
    <submittedName>
        <fullName evidence="1">Uncharacterized protein</fullName>
    </submittedName>
</protein>
<reference evidence="1 2" key="1">
    <citation type="journal article" date="2019" name="Genome Biol. Evol.">
        <title>Insights into the evolution of the New World diploid cottons (Gossypium, subgenus Houzingenia) based on genome sequencing.</title>
        <authorList>
            <person name="Grover C.E."/>
            <person name="Arick M.A. 2nd"/>
            <person name="Thrash A."/>
            <person name="Conover J.L."/>
            <person name="Sanders W.S."/>
            <person name="Peterson D.G."/>
            <person name="Frelichowski J.E."/>
            <person name="Scheffler J.A."/>
            <person name="Scheffler B.E."/>
            <person name="Wendel J.F."/>
        </authorList>
    </citation>
    <scope>NUCLEOTIDE SEQUENCE [LARGE SCALE GENOMIC DNA]</scope>
    <source>
        <strain evidence="1">157</strain>
        <tissue evidence="1">Leaf</tissue>
    </source>
</reference>
<accession>A0A7J8N4D2</accession>
<gene>
    <name evidence="1" type="ORF">Golob_002076</name>
</gene>
<name>A0A7J8N4D2_9ROSI</name>
<sequence length="119" mass="13312">MAYKPACASTANRDEIALCMTVFEAKISSIKPQTTSSKVDLEDRLSKAALKLIVTLVFPSDCLCLLSTLKIDYNAQQKSRRCLLVPMLNTQGSVEKYDCYPLPNYDTEDKKHSLPLFCV</sequence>
<comment type="caution">
    <text evidence="1">The sequence shown here is derived from an EMBL/GenBank/DDBJ whole genome shotgun (WGS) entry which is preliminary data.</text>
</comment>